<sequence>MVTELERIEKRTIQYWFEDGIFEISLGVFLLLLALVFLGFTLAPRGSTLNFVLGVGFLPAFLLGAWIMKKLTRYLKEKLTYPRTGYVSYRKQPAGKRRARAVIVGGSAAMLASLSALVFSHRYGGFAIFPVVSGLAFGLALGFIALRSGLARVAGVAVLSALAGVLLGLAGWPEMKALTVFYAVLAVALIVSGLAGCRLYLRRNPIPEERPQ</sequence>
<evidence type="ECO:0000256" key="1">
    <source>
        <dbReference type="SAM" id="Phobius"/>
    </source>
</evidence>
<comment type="caution">
    <text evidence="2">The sequence shown here is derived from an EMBL/GenBank/DDBJ whole genome shotgun (WGS) entry which is preliminary data.</text>
</comment>
<name>A0A3E2BJB8_9BACT</name>
<dbReference type="AlphaFoldDB" id="A0A3E2BJB8"/>
<feature type="transmembrane region" description="Helical" evidence="1">
    <location>
        <begin position="153"/>
        <end position="173"/>
    </location>
</feature>
<evidence type="ECO:0000313" key="2">
    <source>
        <dbReference type="EMBL" id="RFT14716.1"/>
    </source>
</evidence>
<dbReference type="EMBL" id="QUAH01000022">
    <property type="protein sequence ID" value="RFT14716.1"/>
    <property type="molecule type" value="Genomic_DNA"/>
</dbReference>
<organism evidence="2 3">
    <name type="scientific">Candidatus Saccharicenans subterraneus</name>
    <dbReference type="NCBI Taxonomy" id="2508984"/>
    <lineage>
        <taxon>Bacteria</taxon>
        <taxon>Candidatus Aminicenantota</taxon>
        <taxon>Candidatus Aminicenantia</taxon>
        <taxon>Candidatus Aminicenantales</taxon>
        <taxon>Candidatus Saccharicenantaceae</taxon>
        <taxon>Candidatus Saccharicenans</taxon>
    </lineage>
</organism>
<evidence type="ECO:0000313" key="3">
    <source>
        <dbReference type="Proteomes" id="UP000257323"/>
    </source>
</evidence>
<dbReference type="InterPro" id="IPR036259">
    <property type="entry name" value="MFS_trans_sf"/>
</dbReference>
<dbReference type="SUPFAM" id="SSF103473">
    <property type="entry name" value="MFS general substrate transporter"/>
    <property type="match status" value="1"/>
</dbReference>
<feature type="transmembrane region" description="Helical" evidence="1">
    <location>
        <begin position="49"/>
        <end position="68"/>
    </location>
</feature>
<feature type="transmembrane region" description="Helical" evidence="1">
    <location>
        <begin position="179"/>
        <end position="201"/>
    </location>
</feature>
<keyword evidence="1" id="KW-0812">Transmembrane</keyword>
<accession>A0A3E2BJB8</accession>
<feature type="transmembrane region" description="Helical" evidence="1">
    <location>
        <begin position="99"/>
        <end position="119"/>
    </location>
</feature>
<keyword evidence="1" id="KW-1133">Transmembrane helix</keyword>
<gene>
    <name evidence="2" type="ORF">OP8BY_2445</name>
</gene>
<proteinExistence type="predicted"/>
<feature type="transmembrane region" description="Helical" evidence="1">
    <location>
        <begin position="125"/>
        <end position="146"/>
    </location>
</feature>
<keyword evidence="1" id="KW-0472">Membrane</keyword>
<dbReference type="Gene3D" id="1.20.1250.20">
    <property type="entry name" value="MFS general substrate transporter like domains"/>
    <property type="match status" value="1"/>
</dbReference>
<protein>
    <submittedName>
        <fullName evidence="2">Uncharacterized protein</fullName>
    </submittedName>
</protein>
<reference evidence="2 3" key="1">
    <citation type="submission" date="2018-08" db="EMBL/GenBank/DDBJ databases">
        <title>Genome analysis of the thermophilic bacterium of the candidate phylum Aminicenantes from deep subsurface aquifer revealed its physiology and ecological role.</title>
        <authorList>
            <person name="Kadnikov V.V."/>
            <person name="Mardanov A.V."/>
            <person name="Beletsky A.V."/>
            <person name="Karnachuk O.V."/>
            <person name="Ravin N.V."/>
        </authorList>
    </citation>
    <scope>NUCLEOTIDE SEQUENCE [LARGE SCALE GENOMIC DNA]</scope>
    <source>
        <strain evidence="2">BY38</strain>
    </source>
</reference>
<feature type="transmembrane region" description="Helical" evidence="1">
    <location>
        <begin position="21"/>
        <end position="43"/>
    </location>
</feature>
<dbReference type="Proteomes" id="UP000257323">
    <property type="component" value="Unassembled WGS sequence"/>
</dbReference>